<evidence type="ECO:0000313" key="4">
    <source>
        <dbReference type="Proteomes" id="UP000679179"/>
    </source>
</evidence>
<dbReference type="RefSeq" id="WP_212905133.1">
    <property type="nucleotide sequence ID" value="NZ_BOPZ01000038.1"/>
</dbReference>
<gene>
    <name evidence="3" type="ORF">CPJCM30710_31320</name>
</gene>
<dbReference type="PANTHER" id="PTHR23308">
    <property type="entry name" value="NUCLEAR INHIBITOR OF PROTEIN PHOSPHATASE-1"/>
    <property type="match status" value="1"/>
</dbReference>
<name>A0A919VI74_9CLOT</name>
<comment type="caution">
    <text evidence="3">The sequence shown here is derived from an EMBL/GenBank/DDBJ whole genome shotgun (WGS) entry which is preliminary data.</text>
</comment>
<keyword evidence="1" id="KW-0472">Membrane</keyword>
<dbReference type="PROSITE" id="PS50006">
    <property type="entry name" value="FHA_DOMAIN"/>
    <property type="match status" value="1"/>
</dbReference>
<dbReference type="SMART" id="SM00240">
    <property type="entry name" value="FHA"/>
    <property type="match status" value="1"/>
</dbReference>
<evidence type="ECO:0000259" key="2">
    <source>
        <dbReference type="PROSITE" id="PS50006"/>
    </source>
</evidence>
<dbReference type="InterPro" id="IPR008984">
    <property type="entry name" value="SMAD_FHA_dom_sf"/>
</dbReference>
<feature type="domain" description="FHA" evidence="2">
    <location>
        <begin position="166"/>
        <end position="217"/>
    </location>
</feature>
<dbReference type="Gene3D" id="2.60.200.20">
    <property type="match status" value="1"/>
</dbReference>
<evidence type="ECO:0000256" key="1">
    <source>
        <dbReference type="SAM" id="Phobius"/>
    </source>
</evidence>
<dbReference type="Pfam" id="PF00498">
    <property type="entry name" value="FHA"/>
    <property type="match status" value="1"/>
</dbReference>
<dbReference type="AlphaFoldDB" id="A0A919VI74"/>
<proteinExistence type="predicted"/>
<dbReference type="EMBL" id="BOPZ01000038">
    <property type="protein sequence ID" value="GIM30466.1"/>
    <property type="molecule type" value="Genomic_DNA"/>
</dbReference>
<feature type="transmembrane region" description="Helical" evidence="1">
    <location>
        <begin position="12"/>
        <end position="32"/>
    </location>
</feature>
<dbReference type="Proteomes" id="UP000679179">
    <property type="component" value="Unassembled WGS sequence"/>
</dbReference>
<organism evidence="3 4">
    <name type="scientific">Clostridium polyendosporum</name>
    <dbReference type="NCBI Taxonomy" id="69208"/>
    <lineage>
        <taxon>Bacteria</taxon>
        <taxon>Bacillati</taxon>
        <taxon>Bacillota</taxon>
        <taxon>Clostridia</taxon>
        <taxon>Eubacteriales</taxon>
        <taxon>Clostridiaceae</taxon>
        <taxon>Clostridium</taxon>
    </lineage>
</organism>
<keyword evidence="1" id="KW-1133">Transmembrane helix</keyword>
<accession>A0A919VI74</accession>
<dbReference type="InterPro" id="IPR000253">
    <property type="entry name" value="FHA_dom"/>
</dbReference>
<evidence type="ECO:0000313" key="3">
    <source>
        <dbReference type="EMBL" id="GIM30466.1"/>
    </source>
</evidence>
<dbReference type="SUPFAM" id="SSF49879">
    <property type="entry name" value="SMAD/FHA domain"/>
    <property type="match status" value="1"/>
</dbReference>
<protein>
    <recommendedName>
        <fullName evidence="2">FHA domain-containing protein</fullName>
    </recommendedName>
</protein>
<keyword evidence="1" id="KW-0812">Transmembrane</keyword>
<dbReference type="CDD" id="cd00060">
    <property type="entry name" value="FHA"/>
    <property type="match status" value="1"/>
</dbReference>
<dbReference type="InterPro" id="IPR050923">
    <property type="entry name" value="Cell_Proc_Reg/RNA_Proc"/>
</dbReference>
<sequence length="241" mass="27607">MKDLIDFILSDKVYIIMAVAILFSIVLGIILITKLVKEINVLGETYKRQIKVNRHKENLESVSNQNDCVNRNNSKDNFKTESIVNNNPDLNIDVDEIPILKPEVKAEIISSIESNNEVQETQIFNVQITRAILQETKALKESKSLATLVCHEGEQIKEYYIGKNTTNIGRDSEVCDIVILNDEHIGRKHALIYFKNNHFYLVDLNSKNGTYVNSDRIEGERQIHDGDIIKLATTELKFKIY</sequence>
<reference evidence="3" key="1">
    <citation type="submission" date="2021-03" db="EMBL/GenBank/DDBJ databases">
        <title>Taxonomic study of Clostridium polyendosporum from meadow-gley soil under rice.</title>
        <authorList>
            <person name="Kobayashi H."/>
            <person name="Tanizawa Y."/>
            <person name="Yagura M."/>
        </authorList>
    </citation>
    <scope>NUCLEOTIDE SEQUENCE</scope>
    <source>
        <strain evidence="3">JCM 30710</strain>
    </source>
</reference>
<keyword evidence="4" id="KW-1185">Reference proteome</keyword>